<dbReference type="EMBL" id="BK015653">
    <property type="protein sequence ID" value="DAE18245.1"/>
    <property type="molecule type" value="Genomic_DNA"/>
</dbReference>
<sequence>MTIREIKSRKHKEYEQNRKDIYYFIVKYSKCKGEMPQVKTIAEELDLSPSAVQRHLRQFADDGLIEFSGSNSHRKYRLIRKNER</sequence>
<dbReference type="GO" id="GO:0004252">
    <property type="term" value="F:serine-type endopeptidase activity"/>
    <property type="evidence" value="ECO:0007669"/>
    <property type="project" value="InterPro"/>
</dbReference>
<evidence type="ECO:0000259" key="1">
    <source>
        <dbReference type="Pfam" id="PF01726"/>
    </source>
</evidence>
<dbReference type="InterPro" id="IPR011991">
    <property type="entry name" value="ArsR-like_HTH"/>
</dbReference>
<dbReference type="GO" id="GO:0006508">
    <property type="term" value="P:proteolysis"/>
    <property type="evidence" value="ECO:0007669"/>
    <property type="project" value="InterPro"/>
</dbReference>
<proteinExistence type="predicted"/>
<organism evidence="2">
    <name type="scientific">Siphoviridae sp. cteHV32</name>
    <dbReference type="NCBI Taxonomy" id="2825588"/>
    <lineage>
        <taxon>Viruses</taxon>
        <taxon>Duplodnaviria</taxon>
        <taxon>Heunggongvirae</taxon>
        <taxon>Uroviricota</taxon>
        <taxon>Caudoviricetes</taxon>
    </lineage>
</organism>
<reference evidence="2" key="1">
    <citation type="journal article" date="2021" name="Proc. Natl. Acad. Sci. U.S.A.">
        <title>A Catalog of Tens of Thousands of Viruses from Human Metagenomes Reveals Hidden Associations with Chronic Diseases.</title>
        <authorList>
            <person name="Tisza M.J."/>
            <person name="Buck C.B."/>
        </authorList>
    </citation>
    <scope>NUCLEOTIDE SEQUENCE</scope>
    <source>
        <strain evidence="2">CteHV32</strain>
    </source>
</reference>
<name>A0A8S5QHL0_9CAUD</name>
<dbReference type="InterPro" id="IPR036390">
    <property type="entry name" value="WH_DNA-bd_sf"/>
</dbReference>
<evidence type="ECO:0000313" key="2">
    <source>
        <dbReference type="EMBL" id="DAE18245.1"/>
    </source>
</evidence>
<dbReference type="SUPFAM" id="SSF46785">
    <property type="entry name" value="Winged helix' DNA-binding domain"/>
    <property type="match status" value="1"/>
</dbReference>
<dbReference type="Pfam" id="PF01726">
    <property type="entry name" value="LexA_DNA_bind"/>
    <property type="match status" value="1"/>
</dbReference>
<feature type="domain" description="LexA repressor DNA-binding" evidence="1">
    <location>
        <begin position="18"/>
        <end position="68"/>
    </location>
</feature>
<dbReference type="InterPro" id="IPR006199">
    <property type="entry name" value="LexA_DNA-bd_dom"/>
</dbReference>
<dbReference type="Gene3D" id="1.10.10.10">
    <property type="entry name" value="Winged helix-like DNA-binding domain superfamily/Winged helix DNA-binding domain"/>
    <property type="match status" value="1"/>
</dbReference>
<dbReference type="InterPro" id="IPR036388">
    <property type="entry name" value="WH-like_DNA-bd_sf"/>
</dbReference>
<protein>
    <submittedName>
        <fullName evidence="2">Helix-turn-helix domain protein</fullName>
    </submittedName>
</protein>
<accession>A0A8S5QHL0</accession>
<dbReference type="CDD" id="cd00090">
    <property type="entry name" value="HTH_ARSR"/>
    <property type="match status" value="1"/>
</dbReference>